<keyword evidence="1" id="KW-0732">Signal</keyword>
<keyword evidence="4" id="KW-1185">Reference proteome</keyword>
<protein>
    <recommendedName>
        <fullName evidence="2">SbsA Ig-like domain-containing protein</fullName>
    </recommendedName>
</protein>
<sequence length="233" mass="25645">MYATSLEPVSAADVTSNSICCQNYTNPIYLQLVRTGENTYTAYFIDSKWNAITNLPANITFTVGKVLYNVTTVNGMANFTVPIVSNLSKIITASFNHMNTSMPINSPISSLDNISDLLIYGRGSGTIIISPTITATSTKNKATGVSRTNAAAVRFSKNILKSVNWSKIYVKNLKTGKKCKITTWVSVNHLYIKTNSKRAAYTWYQVYIPASAVKDSTGNKLAKSYTWKFKTGK</sequence>
<evidence type="ECO:0000313" key="3">
    <source>
        <dbReference type="EMBL" id="PAV03280.1"/>
    </source>
</evidence>
<proteinExistence type="predicted"/>
<evidence type="ECO:0000256" key="1">
    <source>
        <dbReference type="ARBA" id="ARBA00022729"/>
    </source>
</evidence>
<dbReference type="OrthoDB" id="72530at2157"/>
<gene>
    <name evidence="3" type="ORF">ASJ80_04570</name>
</gene>
<evidence type="ECO:0000313" key="4">
    <source>
        <dbReference type="Proteomes" id="UP000217784"/>
    </source>
</evidence>
<dbReference type="RefSeq" id="WP_069585857.1">
    <property type="nucleotide sequence ID" value="NZ_LMVM01000039.1"/>
</dbReference>
<dbReference type="AlphaFoldDB" id="A0A2A2H1T2"/>
<dbReference type="Pfam" id="PF13205">
    <property type="entry name" value="Big_5"/>
    <property type="match status" value="1"/>
</dbReference>
<accession>A0A2A2H1T2</accession>
<dbReference type="InterPro" id="IPR032812">
    <property type="entry name" value="SbsA_Ig"/>
</dbReference>
<comment type="caution">
    <text evidence="3">The sequence shown here is derived from an EMBL/GenBank/DDBJ whole genome shotgun (WGS) entry which is preliminary data.</text>
</comment>
<organism evidence="3 4">
    <name type="scientific">Methanobacterium bryantii</name>
    <dbReference type="NCBI Taxonomy" id="2161"/>
    <lineage>
        <taxon>Archaea</taxon>
        <taxon>Methanobacteriati</taxon>
        <taxon>Methanobacteriota</taxon>
        <taxon>Methanomada group</taxon>
        <taxon>Methanobacteria</taxon>
        <taxon>Methanobacteriales</taxon>
        <taxon>Methanobacteriaceae</taxon>
        <taxon>Methanobacterium</taxon>
    </lineage>
</organism>
<feature type="domain" description="SbsA Ig-like" evidence="2">
    <location>
        <begin position="130"/>
        <end position="231"/>
    </location>
</feature>
<dbReference type="EMBL" id="LMVM01000039">
    <property type="protein sequence ID" value="PAV03280.1"/>
    <property type="molecule type" value="Genomic_DNA"/>
</dbReference>
<dbReference type="Proteomes" id="UP000217784">
    <property type="component" value="Unassembled WGS sequence"/>
</dbReference>
<reference evidence="3 4" key="1">
    <citation type="journal article" date="2017" name="BMC Genomics">
        <title>Genomic analysis of methanogenic archaea reveals a shift towards energy conservation.</title>
        <authorList>
            <person name="Gilmore S.P."/>
            <person name="Henske J.K."/>
            <person name="Sexton J.A."/>
            <person name="Solomon K.V."/>
            <person name="Seppala S."/>
            <person name="Yoo J.I."/>
            <person name="Huyett L.M."/>
            <person name="Pressman A."/>
            <person name="Cogan J.Z."/>
            <person name="Kivenson V."/>
            <person name="Peng X."/>
            <person name="Tan Y."/>
            <person name="Valentine D.L."/>
            <person name="O'Malley M.A."/>
        </authorList>
    </citation>
    <scope>NUCLEOTIDE SEQUENCE [LARGE SCALE GENOMIC DNA]</scope>
    <source>
        <strain evidence="3 4">M.o.H.</strain>
    </source>
</reference>
<evidence type="ECO:0000259" key="2">
    <source>
        <dbReference type="Pfam" id="PF13205"/>
    </source>
</evidence>
<name>A0A2A2H1T2_METBR</name>